<name>A0ABY8KY27_9FLAO</name>
<gene>
    <name evidence="1" type="ORF">P8625_08480</name>
</gene>
<dbReference type="Proteomes" id="UP001232001">
    <property type="component" value="Chromosome"/>
</dbReference>
<sequence>MSTINEHISIPKNIATKDDLDFSFLRKEGISYLETFGGKLWTDFNSHDPGVTILEMLCYAITDLGMRIDTPLEDLLASKDPNLSLQAQFYKASEIFPTKPVNELDYRKLFIDLEGVKNCWLRTYDKQVFVDCKNNKLGYQKFEDILPEFQKDFTLKGLYSLLVDVEEGYTKEQVFANIKTTYHQNRNLCEDLIEVKEVATQPIAICANVEVVPEADEEWVYANILVEIEKYLSPSLQFYSIQQMLDKGYTTDAIFDGPVLSNGFIDTEELKKAELRKEVRLSDVMKIIMNIEGVKLIKDISVGFCNEDIVQENRWVVCIDPDKKPILCEKSTFNFSKGFLPLNLNYDRVYEYVAQLKTDEIESQQIADKDKVLSLPKGSAIEAGEYTTIQNDFPDTYGIGQEGLAVHVTNERRAKAKQLKAYLTFFDQILASYFKHLSQVRTLFSVSGQEARTFFTQAVKDIKDFDELVSEYPQSDDDELTKMLFNQFDNNIARRNAILDHLLARFAERFGEYTFIMKALYGTATDEIVLSNKEAFLKDYQVISSERGTAFNYYKQTPENLWDTNNVSGFQKRIARLMGMTNEKRRNVTETNVEIYEVTEGSNTYRWRLRDNEGNILLSATEHYASIAFAIEELYFTVLQVVQTKEKDIEKAFEEDITGDTQIGFIRIHESTPSNPSIPVKYSFDVVNPEKPESSSDYIIAKQHKYYEDTNDLKEALLEVISFLKKEFTEEGMFLVEHMLLRPDVTESYVEIYELIDNSNTVFSWRLKYNDGSILLSAKKNYASENLAIEGFYLIAEQVLQTKKGDLEEIVKKETIDKKQIGFIRIHQAAPTNSSVGVNYWFDVINPEEVEDSSEFIVAESGEYKNRNALKSAIENIIFLLEKDFLKGTLKKGKYHKDQMILRSQNASTGVENFLPICAKDCEDCGTIDPYSYRVSIVLPGYTYRFSNPDFRHYMEDVIRQELPAHILPRICWVGERKETIADEENDLLQFEDAYKAYLIAKTNQEQKQPIENGELQDLIHAMQQLNTIYPVGRLTDCNAEDEALDGRIILNQSSIGNIQTEKENNNEENS</sequence>
<proteinExistence type="predicted"/>
<keyword evidence="2" id="KW-1185">Reference proteome</keyword>
<evidence type="ECO:0000313" key="2">
    <source>
        <dbReference type="Proteomes" id="UP001232001"/>
    </source>
</evidence>
<reference evidence="1 2" key="1">
    <citation type="submission" date="2023-04" db="EMBL/GenBank/DDBJ databases">
        <title>Tenacibaculum tangerinum sp. nov., isolated from sea tidal flat of South Korea.</title>
        <authorList>
            <person name="Lee S.H."/>
            <person name="Kim J.-J."/>
        </authorList>
    </citation>
    <scope>NUCLEOTIDE SEQUENCE [LARGE SCALE GENOMIC DNA]</scope>
    <source>
        <strain evidence="1 2">GRR-S3-23</strain>
    </source>
</reference>
<dbReference type="Gene3D" id="2.30.29.80">
    <property type="match status" value="1"/>
</dbReference>
<protein>
    <submittedName>
        <fullName evidence="1">Uncharacterized protein</fullName>
    </submittedName>
</protein>
<evidence type="ECO:0000313" key="1">
    <source>
        <dbReference type="EMBL" id="WGH74156.1"/>
    </source>
</evidence>
<dbReference type="RefSeq" id="WP_279650037.1">
    <property type="nucleotide sequence ID" value="NZ_CP122539.1"/>
</dbReference>
<organism evidence="1 2">
    <name type="scientific">Tenacibaculum tangerinum</name>
    <dbReference type="NCBI Taxonomy" id="3038772"/>
    <lineage>
        <taxon>Bacteria</taxon>
        <taxon>Pseudomonadati</taxon>
        <taxon>Bacteroidota</taxon>
        <taxon>Flavobacteriia</taxon>
        <taxon>Flavobacteriales</taxon>
        <taxon>Flavobacteriaceae</taxon>
        <taxon>Tenacibaculum</taxon>
    </lineage>
</organism>
<dbReference type="EMBL" id="CP122539">
    <property type="protein sequence ID" value="WGH74156.1"/>
    <property type="molecule type" value="Genomic_DNA"/>
</dbReference>
<accession>A0ABY8KY27</accession>